<dbReference type="Gene3D" id="1.10.3720.10">
    <property type="entry name" value="MetI-like"/>
    <property type="match status" value="1"/>
</dbReference>
<dbReference type="Proteomes" id="UP000179627">
    <property type="component" value="Unassembled WGS sequence"/>
</dbReference>
<comment type="similarity">
    <text evidence="7">Belongs to the binding-protein-dependent transport system permease family.</text>
</comment>
<sequence>MSRRDGSSVPGGRGPGGSGPGGSGPGGSGGAAAVTRHTVLALAAFAMLFPLLWALSGSFKPGTDVYSSSPFPVPGTLENYRYALHEFPIGRLLLNTFITAIGVTALHLAAGVLAAWSFVRFAHRGQGVLLAAVTVALVVPPQTLIIPHFLMITEVGLRDTFVGLVVPQLSHCALAVLLLREHTRSIPPTLIAAASLDGASPFETLRHIVLPLLRPALGAVGIVVFITTWNEYLWPSLAAPSPEHTTIQMGLQLFETSEGPEHGPMLAAAMLATVPVIVAYLLASRRIADAFLQAGLR</sequence>
<evidence type="ECO:0000313" key="11">
    <source>
        <dbReference type="Proteomes" id="UP000179627"/>
    </source>
</evidence>
<dbReference type="AlphaFoldDB" id="A0A1S1QHP2"/>
<evidence type="ECO:0000256" key="3">
    <source>
        <dbReference type="ARBA" id="ARBA00022475"/>
    </source>
</evidence>
<keyword evidence="5 7" id="KW-1133">Transmembrane helix</keyword>
<feature type="region of interest" description="Disordered" evidence="8">
    <location>
        <begin position="1"/>
        <end position="30"/>
    </location>
</feature>
<comment type="caution">
    <text evidence="10">The sequence shown here is derived from an EMBL/GenBank/DDBJ whole genome shotgun (WGS) entry which is preliminary data.</text>
</comment>
<feature type="transmembrane region" description="Helical" evidence="7">
    <location>
        <begin position="92"/>
        <end position="116"/>
    </location>
</feature>
<evidence type="ECO:0000256" key="4">
    <source>
        <dbReference type="ARBA" id="ARBA00022692"/>
    </source>
</evidence>
<organism evidence="10 11">
    <name type="scientific">Parafrankia colletiae</name>
    <dbReference type="NCBI Taxonomy" id="573497"/>
    <lineage>
        <taxon>Bacteria</taxon>
        <taxon>Bacillati</taxon>
        <taxon>Actinomycetota</taxon>
        <taxon>Actinomycetes</taxon>
        <taxon>Frankiales</taxon>
        <taxon>Frankiaceae</taxon>
        <taxon>Parafrankia</taxon>
    </lineage>
</organism>
<evidence type="ECO:0000313" key="10">
    <source>
        <dbReference type="EMBL" id="OHV34288.1"/>
    </source>
</evidence>
<gene>
    <name evidence="10" type="ORF">CC117_21945</name>
</gene>
<keyword evidence="11" id="KW-1185">Reference proteome</keyword>
<protein>
    <submittedName>
        <fullName evidence="10">ABC transporter permease</fullName>
    </submittedName>
</protein>
<evidence type="ECO:0000256" key="7">
    <source>
        <dbReference type="RuleBase" id="RU363032"/>
    </source>
</evidence>
<dbReference type="InterPro" id="IPR035906">
    <property type="entry name" value="MetI-like_sf"/>
</dbReference>
<keyword evidence="2 7" id="KW-0813">Transport</keyword>
<dbReference type="PANTHER" id="PTHR43744">
    <property type="entry name" value="ABC TRANSPORTER PERMEASE PROTEIN MG189-RELATED-RELATED"/>
    <property type="match status" value="1"/>
</dbReference>
<evidence type="ECO:0000256" key="1">
    <source>
        <dbReference type="ARBA" id="ARBA00004651"/>
    </source>
</evidence>
<dbReference type="GO" id="GO:0005886">
    <property type="term" value="C:plasma membrane"/>
    <property type="evidence" value="ECO:0007669"/>
    <property type="project" value="UniProtKB-SubCell"/>
</dbReference>
<dbReference type="PANTHER" id="PTHR43744:SF12">
    <property type="entry name" value="ABC TRANSPORTER PERMEASE PROTEIN MG189-RELATED"/>
    <property type="match status" value="1"/>
</dbReference>
<feature type="transmembrane region" description="Helical" evidence="7">
    <location>
        <begin position="39"/>
        <end position="59"/>
    </location>
</feature>
<dbReference type="SUPFAM" id="SSF161098">
    <property type="entry name" value="MetI-like"/>
    <property type="match status" value="1"/>
</dbReference>
<dbReference type="GO" id="GO:0055085">
    <property type="term" value="P:transmembrane transport"/>
    <property type="evidence" value="ECO:0007669"/>
    <property type="project" value="InterPro"/>
</dbReference>
<dbReference type="PROSITE" id="PS50928">
    <property type="entry name" value="ABC_TM1"/>
    <property type="match status" value="1"/>
</dbReference>
<evidence type="ECO:0000259" key="9">
    <source>
        <dbReference type="PROSITE" id="PS50928"/>
    </source>
</evidence>
<feature type="transmembrane region" description="Helical" evidence="7">
    <location>
        <begin position="128"/>
        <end position="149"/>
    </location>
</feature>
<evidence type="ECO:0000256" key="5">
    <source>
        <dbReference type="ARBA" id="ARBA00022989"/>
    </source>
</evidence>
<keyword evidence="4 7" id="KW-0812">Transmembrane</keyword>
<dbReference type="InterPro" id="IPR000515">
    <property type="entry name" value="MetI-like"/>
</dbReference>
<feature type="transmembrane region" description="Helical" evidence="7">
    <location>
        <begin position="208"/>
        <end position="229"/>
    </location>
</feature>
<reference evidence="11" key="1">
    <citation type="submission" date="2016-07" db="EMBL/GenBank/DDBJ databases">
        <title>Sequence Frankia sp. strain CcI1.17.</title>
        <authorList>
            <person name="Ghodhbane-Gtari F."/>
            <person name="Swanson E."/>
            <person name="Gueddou A."/>
            <person name="Morris K."/>
            <person name="Hezbri K."/>
            <person name="Ktari A."/>
            <person name="Nouioui I."/>
            <person name="Abebe-Akele F."/>
            <person name="Simpson S."/>
            <person name="Thomas K."/>
            <person name="Gtari M."/>
            <person name="Tisa L.S."/>
            <person name="Hurst S."/>
        </authorList>
    </citation>
    <scope>NUCLEOTIDE SEQUENCE [LARGE SCALE GENOMIC DNA]</scope>
    <source>
        <strain evidence="11">Cc1.17</strain>
    </source>
</reference>
<dbReference type="RefSeq" id="WP_071086459.1">
    <property type="nucleotide sequence ID" value="NZ_MBLM01000128.1"/>
</dbReference>
<evidence type="ECO:0000256" key="8">
    <source>
        <dbReference type="SAM" id="MobiDB-lite"/>
    </source>
</evidence>
<dbReference type="CDD" id="cd06261">
    <property type="entry name" value="TM_PBP2"/>
    <property type="match status" value="1"/>
</dbReference>
<dbReference type="Pfam" id="PF00528">
    <property type="entry name" value="BPD_transp_1"/>
    <property type="match status" value="1"/>
</dbReference>
<dbReference type="OrthoDB" id="2063054at2"/>
<dbReference type="EMBL" id="MBLM01000128">
    <property type="protein sequence ID" value="OHV34288.1"/>
    <property type="molecule type" value="Genomic_DNA"/>
</dbReference>
<feature type="domain" description="ABC transmembrane type-1" evidence="9">
    <location>
        <begin position="93"/>
        <end position="283"/>
    </location>
</feature>
<keyword evidence="6 7" id="KW-0472">Membrane</keyword>
<feature type="transmembrane region" description="Helical" evidence="7">
    <location>
        <begin position="161"/>
        <end position="179"/>
    </location>
</feature>
<accession>A0A1S1QHP2</accession>
<evidence type="ECO:0000256" key="2">
    <source>
        <dbReference type="ARBA" id="ARBA00022448"/>
    </source>
</evidence>
<evidence type="ECO:0000256" key="6">
    <source>
        <dbReference type="ARBA" id="ARBA00023136"/>
    </source>
</evidence>
<feature type="compositionally biased region" description="Gly residues" evidence="8">
    <location>
        <begin position="9"/>
        <end position="30"/>
    </location>
</feature>
<comment type="subcellular location">
    <subcellularLocation>
        <location evidence="1 7">Cell membrane</location>
        <topology evidence="1 7">Multi-pass membrane protein</topology>
    </subcellularLocation>
</comment>
<name>A0A1S1QHP2_9ACTN</name>
<proteinExistence type="inferred from homology"/>
<keyword evidence="3" id="KW-1003">Cell membrane</keyword>
<feature type="transmembrane region" description="Helical" evidence="7">
    <location>
        <begin position="265"/>
        <end position="283"/>
    </location>
</feature>